<dbReference type="STRING" id="180163.SAMN02745174_01444"/>
<dbReference type="GO" id="GO:0006508">
    <property type="term" value="P:proteolysis"/>
    <property type="evidence" value="ECO:0007669"/>
    <property type="project" value="UniProtKB-KW"/>
</dbReference>
<evidence type="ECO:0000259" key="2">
    <source>
        <dbReference type="SMART" id="SM00244"/>
    </source>
</evidence>
<dbReference type="GO" id="GO:0008233">
    <property type="term" value="F:peptidase activity"/>
    <property type="evidence" value="ECO:0007669"/>
    <property type="project" value="UniProtKB-KW"/>
</dbReference>
<feature type="domain" description="Band 7" evidence="2">
    <location>
        <begin position="16"/>
        <end position="174"/>
    </location>
</feature>
<dbReference type="OrthoDB" id="9809197at2"/>
<keyword evidence="3" id="KW-0378">Hydrolase</keyword>
<evidence type="ECO:0000313" key="3">
    <source>
        <dbReference type="EMBL" id="SJZ75012.1"/>
    </source>
</evidence>
<accession>A0A1T4N708</accession>
<dbReference type="GO" id="GO:0098552">
    <property type="term" value="C:side of membrane"/>
    <property type="evidence" value="ECO:0007669"/>
    <property type="project" value="UniProtKB-ARBA"/>
</dbReference>
<protein>
    <submittedName>
        <fullName evidence="3">Regulator of protease activity HflC, stomatin/prohibitin superfamily</fullName>
    </submittedName>
</protein>
<organism evidence="3 4">
    <name type="scientific">Cetobacterium ceti</name>
    <dbReference type="NCBI Taxonomy" id="180163"/>
    <lineage>
        <taxon>Bacteria</taxon>
        <taxon>Fusobacteriati</taxon>
        <taxon>Fusobacteriota</taxon>
        <taxon>Fusobacteriia</taxon>
        <taxon>Fusobacteriales</taxon>
        <taxon>Fusobacteriaceae</taxon>
        <taxon>Cetobacterium</taxon>
    </lineage>
</organism>
<gene>
    <name evidence="3" type="ORF">SAMN02745174_01444</name>
</gene>
<dbReference type="SUPFAM" id="SSF117892">
    <property type="entry name" value="Band 7/SPFH domain"/>
    <property type="match status" value="1"/>
</dbReference>
<dbReference type="Proteomes" id="UP000191153">
    <property type="component" value="Unassembled WGS sequence"/>
</dbReference>
<dbReference type="GO" id="GO:0005886">
    <property type="term" value="C:plasma membrane"/>
    <property type="evidence" value="ECO:0007669"/>
    <property type="project" value="UniProtKB-ARBA"/>
</dbReference>
<dbReference type="InterPro" id="IPR050710">
    <property type="entry name" value="Band7/mec-2_domain"/>
</dbReference>
<dbReference type="InterPro" id="IPR001107">
    <property type="entry name" value="Band_7"/>
</dbReference>
<comment type="similarity">
    <text evidence="1">Belongs to the band 7/mec-2 family.</text>
</comment>
<dbReference type="InterPro" id="IPR001972">
    <property type="entry name" value="Stomatin_HflK_fam"/>
</dbReference>
<dbReference type="EMBL" id="FUWX01000010">
    <property type="protein sequence ID" value="SJZ75012.1"/>
    <property type="molecule type" value="Genomic_DNA"/>
</dbReference>
<evidence type="ECO:0000313" key="4">
    <source>
        <dbReference type="Proteomes" id="UP000191153"/>
    </source>
</evidence>
<dbReference type="FunFam" id="3.30.479.30:FF:000004">
    <property type="entry name" value="Putative membrane protease family, stomatin"/>
    <property type="match status" value="1"/>
</dbReference>
<dbReference type="PANTHER" id="PTHR43327:SF10">
    <property type="entry name" value="STOMATIN-LIKE PROTEIN 2, MITOCHONDRIAL"/>
    <property type="match status" value="1"/>
</dbReference>
<proteinExistence type="inferred from homology"/>
<sequence length="302" mass="34707">MLLFILTIISIVFILLRVRIVSQSQAYIIERFGSYKYTWTVGIKFLIPFSDKIIQKISLKEQVNDFTPQPVLTRDNIMIEIDSVLYFQIVEPKLYTYEIEKPISALENLTATTLRNIIGELELDNLLSSRESVNKKIKLVLDEAAKPWGIKINRMELKNIILPEDIKEALEKEMKAERKKRELIFLAEGEKKSRILKAEGEKISTILEAEAKMRELVLIAEAEKEALFIKAEGEAEYLVKIEKAKADAIKKLNSAEPSKEVLILRSIESFEKLSHTASKIIIPNEVSQLFSPKEMLKEIKDK</sequence>
<dbReference type="PRINTS" id="PR00721">
    <property type="entry name" value="STOMATIN"/>
</dbReference>
<reference evidence="3 4" key="1">
    <citation type="submission" date="2017-02" db="EMBL/GenBank/DDBJ databases">
        <authorList>
            <person name="Peterson S.W."/>
        </authorList>
    </citation>
    <scope>NUCLEOTIDE SEQUENCE [LARGE SCALE GENOMIC DNA]</scope>
    <source>
        <strain evidence="3 4">ATCC 700028</strain>
    </source>
</reference>
<evidence type="ECO:0000256" key="1">
    <source>
        <dbReference type="ARBA" id="ARBA00008164"/>
    </source>
</evidence>
<dbReference type="CDD" id="cd08829">
    <property type="entry name" value="SPFH_paraslipin"/>
    <property type="match status" value="1"/>
</dbReference>
<dbReference type="Pfam" id="PF01145">
    <property type="entry name" value="Band_7"/>
    <property type="match status" value="1"/>
</dbReference>
<keyword evidence="3" id="KW-0645">Protease</keyword>
<dbReference type="InterPro" id="IPR036013">
    <property type="entry name" value="Band_7/SPFH_dom_sf"/>
</dbReference>
<dbReference type="RefSeq" id="WP_078693933.1">
    <property type="nucleotide sequence ID" value="NZ_FUWX01000010.1"/>
</dbReference>
<name>A0A1T4N708_9FUSO</name>
<dbReference type="AlphaFoldDB" id="A0A1T4N708"/>
<keyword evidence="4" id="KW-1185">Reference proteome</keyword>
<dbReference type="SMART" id="SM00244">
    <property type="entry name" value="PHB"/>
    <property type="match status" value="1"/>
</dbReference>
<dbReference type="Gene3D" id="3.30.479.30">
    <property type="entry name" value="Band 7 domain"/>
    <property type="match status" value="1"/>
</dbReference>
<dbReference type="PANTHER" id="PTHR43327">
    <property type="entry name" value="STOMATIN-LIKE PROTEIN 2, MITOCHONDRIAL"/>
    <property type="match status" value="1"/>
</dbReference>